<comment type="caution">
    <text evidence="1">The sequence shown here is derived from an EMBL/GenBank/DDBJ whole genome shotgun (WGS) entry which is preliminary data.</text>
</comment>
<organism evidence="1 2">
    <name type="scientific">Nocardia cerradoensis</name>
    <dbReference type="NCBI Taxonomy" id="85688"/>
    <lineage>
        <taxon>Bacteria</taxon>
        <taxon>Bacillati</taxon>
        <taxon>Actinomycetota</taxon>
        <taxon>Actinomycetes</taxon>
        <taxon>Mycobacteriales</taxon>
        <taxon>Nocardiaceae</taxon>
        <taxon>Nocardia</taxon>
    </lineage>
</organism>
<evidence type="ECO:0000313" key="1">
    <source>
        <dbReference type="EMBL" id="OXR44369.1"/>
    </source>
</evidence>
<name>A0A231H659_9NOCA</name>
<dbReference type="Proteomes" id="UP000215506">
    <property type="component" value="Unassembled WGS sequence"/>
</dbReference>
<dbReference type="Pfam" id="PF13376">
    <property type="entry name" value="OmdA"/>
    <property type="match status" value="1"/>
</dbReference>
<reference evidence="1 2" key="1">
    <citation type="submission" date="2017-07" db="EMBL/GenBank/DDBJ databases">
        <title>First draft Genome Sequence of Nocardia cerradoensis isolated from human infection.</title>
        <authorList>
            <person name="Carrasco G."/>
        </authorList>
    </citation>
    <scope>NUCLEOTIDE SEQUENCE [LARGE SCALE GENOMIC DNA]</scope>
    <source>
        <strain evidence="1 2">CNM20130759</strain>
    </source>
</reference>
<protein>
    <recommendedName>
        <fullName evidence="3">OmdA domain containing protein</fullName>
    </recommendedName>
</protein>
<keyword evidence="2" id="KW-1185">Reference proteome</keyword>
<dbReference type="RefSeq" id="WP_223273472.1">
    <property type="nucleotide sequence ID" value="NZ_JAAXOR010000006.1"/>
</dbReference>
<evidence type="ECO:0000313" key="2">
    <source>
        <dbReference type="Proteomes" id="UP000215506"/>
    </source>
</evidence>
<dbReference type="EMBL" id="NGAF01000006">
    <property type="protein sequence ID" value="OXR44369.1"/>
    <property type="molecule type" value="Genomic_DNA"/>
</dbReference>
<accession>A0A231H659</accession>
<sequence length="186" mass="20284">MVRKLPAANCFPDAAAWAGWLDGHHTDDAGAWLLIARKGSSAPLITIDEAAEVALCYGWIDGHRRAHDDRSFLQRYSPRRPGSTWSQVNVARAEALIAAGRMRPPGLRAIEVARADGRWNAAYAPQRSAPVPPELAEALAADTATADRFAALDRTARYLLVLPLLKARTPTAKGRRLAEIMATLQR</sequence>
<dbReference type="AlphaFoldDB" id="A0A231H659"/>
<proteinExistence type="predicted"/>
<evidence type="ECO:0008006" key="3">
    <source>
        <dbReference type="Google" id="ProtNLM"/>
    </source>
</evidence>
<gene>
    <name evidence="1" type="ORF">B7C42_03157</name>
</gene>